<evidence type="ECO:0000313" key="3">
    <source>
        <dbReference type="Proteomes" id="UP000035721"/>
    </source>
</evidence>
<feature type="region of interest" description="Disordered" evidence="1">
    <location>
        <begin position="1"/>
        <end position="22"/>
    </location>
</feature>
<protein>
    <recommendedName>
        <fullName evidence="4">WD40 domain protein beta Propeller</fullName>
    </recommendedName>
</protein>
<comment type="caution">
    <text evidence="2">The sequence shown here is derived from an EMBL/GenBank/DDBJ whole genome shotgun (WGS) entry which is preliminary data.</text>
</comment>
<name>A0A077LWW3_9MICO</name>
<evidence type="ECO:0000256" key="1">
    <source>
        <dbReference type="SAM" id="MobiDB-lite"/>
    </source>
</evidence>
<dbReference type="SUPFAM" id="SSF82171">
    <property type="entry name" value="DPP6 N-terminal domain-like"/>
    <property type="match status" value="1"/>
</dbReference>
<evidence type="ECO:0008006" key="4">
    <source>
        <dbReference type="Google" id="ProtNLM"/>
    </source>
</evidence>
<organism evidence="2 3">
    <name type="scientific">Nostocoides japonicum T1-X7</name>
    <dbReference type="NCBI Taxonomy" id="1194083"/>
    <lineage>
        <taxon>Bacteria</taxon>
        <taxon>Bacillati</taxon>
        <taxon>Actinomycetota</taxon>
        <taxon>Actinomycetes</taxon>
        <taxon>Micrococcales</taxon>
        <taxon>Intrasporangiaceae</taxon>
        <taxon>Nostocoides</taxon>
    </lineage>
</organism>
<feature type="compositionally biased region" description="Polar residues" evidence="1">
    <location>
        <begin position="1"/>
        <end position="11"/>
    </location>
</feature>
<dbReference type="OrthoDB" id="9758793at2"/>
<gene>
    <name evidence="2" type="ORF">BN12_260009</name>
</gene>
<dbReference type="Proteomes" id="UP000035721">
    <property type="component" value="Unassembled WGS sequence"/>
</dbReference>
<keyword evidence="3" id="KW-1185">Reference proteome</keyword>
<sequence>MTQLVTTSTSGSGFGDKTSTRARISESGSSVVFQSAAKNLTTTKGGGQHVLFTDLGGTIVPKGNHTVVVDTDATTGAKCKTKAGTNGASTFSEVSNTYNGDGPWVVFASNCYNLVSGWTHVGDVYIKNMRTGVTKVVSQANGNDNAAIARVSTRPVISDNGRYVAWNSTDGDVFVRDMWDSSARRTVDVVRSTGGDDESLRPEISGDGSHIIFASDARLSSKDTNSVRNIYVVDLRGWESDKSNTSFTPVLADVTSAGTAAPRPSSRPGINGDGMIVSFQTNSPLVSDDKNGVLDAYWRNMSTNQTVLLSRGWAGDVPKGQSSRPQLDDSGYVAAFTSTSNALVKGDTNGRPDAFLRRLNPSNPAQGTTYAISQTPSGNIAGSLDACSGAKANGQAMPYARPGHNNIATRPYLSGDGNRVVFVSGMCDLTNPPTDGSFNQIYVRTYGG</sequence>
<evidence type="ECO:0000313" key="2">
    <source>
        <dbReference type="EMBL" id="CCH78161.1"/>
    </source>
</evidence>
<proteinExistence type="predicted"/>
<dbReference type="STRING" id="1194083.BN12_260009"/>
<dbReference type="AlphaFoldDB" id="A0A077LWW3"/>
<dbReference type="EMBL" id="CAJB01000179">
    <property type="protein sequence ID" value="CCH78161.1"/>
    <property type="molecule type" value="Genomic_DNA"/>
</dbReference>
<dbReference type="RefSeq" id="WP_048550665.1">
    <property type="nucleotide sequence ID" value="NZ_HF570958.1"/>
</dbReference>
<accession>A0A077LWW3</accession>
<reference evidence="2 3" key="1">
    <citation type="journal article" date="2013" name="ISME J.">
        <title>A metabolic model for members of the genus Tetrasphaera involved in enhanced biological phosphorus removal.</title>
        <authorList>
            <person name="Kristiansen R."/>
            <person name="Nguyen H.T.T."/>
            <person name="Saunders A.M."/>
            <person name="Nielsen J.L."/>
            <person name="Wimmer R."/>
            <person name="Le V.Q."/>
            <person name="McIlroy S.J."/>
            <person name="Petrovski S."/>
            <person name="Seviour R.J."/>
            <person name="Calteau A."/>
            <person name="Nielsen K.L."/>
            <person name="Nielsen P.H."/>
        </authorList>
    </citation>
    <scope>NUCLEOTIDE SEQUENCE [LARGE SCALE GENOMIC DNA]</scope>
    <source>
        <strain evidence="2 3">T1-X7</strain>
    </source>
</reference>